<reference evidence="1 2" key="1">
    <citation type="submission" date="2024-05" db="EMBL/GenBank/DDBJ databases">
        <authorList>
            <person name="Duchaud E."/>
        </authorList>
    </citation>
    <scope>NUCLEOTIDE SEQUENCE [LARGE SCALE GENOMIC DNA]</scope>
    <source>
        <strain evidence="1">Ena-SAMPLE-TAB-13-05-2024-13:56:06:370-140308</strain>
    </source>
</reference>
<gene>
    <name evidence="1" type="ORF">T190423A01A_30149</name>
</gene>
<dbReference type="Proteomes" id="UP001497527">
    <property type="component" value="Unassembled WGS sequence"/>
</dbReference>
<evidence type="ECO:0000313" key="2">
    <source>
        <dbReference type="Proteomes" id="UP001497527"/>
    </source>
</evidence>
<comment type="caution">
    <text evidence="1">The sequence shown here is derived from an EMBL/GenBank/DDBJ whole genome shotgun (WGS) entry which is preliminary data.</text>
</comment>
<organism evidence="1 2">
    <name type="scientific">Tenacibaculum polynesiense</name>
    <dbReference type="NCBI Taxonomy" id="3137857"/>
    <lineage>
        <taxon>Bacteria</taxon>
        <taxon>Pseudomonadati</taxon>
        <taxon>Bacteroidota</taxon>
        <taxon>Flavobacteriia</taxon>
        <taxon>Flavobacteriales</taxon>
        <taxon>Flavobacteriaceae</taxon>
        <taxon>Tenacibaculum</taxon>
    </lineage>
</organism>
<name>A0ABM9PC23_9FLAO</name>
<dbReference type="EMBL" id="CAXJIO010000012">
    <property type="protein sequence ID" value="CAL2103035.1"/>
    <property type="molecule type" value="Genomic_DNA"/>
</dbReference>
<keyword evidence="2" id="KW-1185">Reference proteome</keyword>
<dbReference type="RefSeq" id="WP_348716973.1">
    <property type="nucleotide sequence ID" value="NZ_CAXJIO010000012.1"/>
</dbReference>
<accession>A0ABM9PC23</accession>
<sequence length="85" mass="10060">MKRVIVEYSKLTTNILDLLVAKYPDGYEYEDIISFQNSQGQTTKAVEVKTEDTIYLVKINKQLNQTIEDYSEDRESFNDFDNEYF</sequence>
<evidence type="ECO:0000313" key="1">
    <source>
        <dbReference type="EMBL" id="CAL2103035.1"/>
    </source>
</evidence>
<proteinExistence type="predicted"/>
<protein>
    <submittedName>
        <fullName evidence="1">Uncharacterized protein</fullName>
    </submittedName>
</protein>